<feature type="domain" description="Pterin-binding" evidence="12">
    <location>
        <begin position="17"/>
        <end position="270"/>
    </location>
</feature>
<dbReference type="GO" id="GO:0046656">
    <property type="term" value="P:folic acid biosynthetic process"/>
    <property type="evidence" value="ECO:0007669"/>
    <property type="project" value="UniProtKB-KW"/>
</dbReference>
<organism evidence="13 14">
    <name type="scientific">Mesotoga infera</name>
    <dbReference type="NCBI Taxonomy" id="1236046"/>
    <lineage>
        <taxon>Bacteria</taxon>
        <taxon>Thermotogati</taxon>
        <taxon>Thermotogota</taxon>
        <taxon>Thermotogae</taxon>
        <taxon>Kosmotogales</taxon>
        <taxon>Kosmotogaceae</taxon>
        <taxon>Mesotoga</taxon>
    </lineage>
</organism>
<dbReference type="EMBL" id="LS974202">
    <property type="protein sequence ID" value="SSC13755.1"/>
    <property type="molecule type" value="Genomic_DNA"/>
</dbReference>
<accession>A0A7Z7LH16</accession>
<evidence type="ECO:0000313" key="13">
    <source>
        <dbReference type="EMBL" id="SSC13755.1"/>
    </source>
</evidence>
<evidence type="ECO:0000313" key="14">
    <source>
        <dbReference type="Proteomes" id="UP000250796"/>
    </source>
</evidence>
<proteinExistence type="inferred from homology"/>
<evidence type="ECO:0000259" key="12">
    <source>
        <dbReference type="PROSITE" id="PS50972"/>
    </source>
</evidence>
<dbReference type="GO" id="GO:0046872">
    <property type="term" value="F:metal ion binding"/>
    <property type="evidence" value="ECO:0007669"/>
    <property type="project" value="UniProtKB-KW"/>
</dbReference>
<dbReference type="InterPro" id="IPR006390">
    <property type="entry name" value="DHP_synth_dom"/>
</dbReference>
<keyword evidence="10" id="KW-0289">Folate biosynthesis</keyword>
<dbReference type="GO" id="GO:0005829">
    <property type="term" value="C:cytosol"/>
    <property type="evidence" value="ECO:0007669"/>
    <property type="project" value="TreeGrafter"/>
</dbReference>
<gene>
    <name evidence="13" type="primary">folP</name>
    <name evidence="13" type="ORF">MESINF_2315</name>
</gene>
<dbReference type="PROSITE" id="PS50972">
    <property type="entry name" value="PTERIN_BINDING"/>
    <property type="match status" value="1"/>
</dbReference>
<evidence type="ECO:0000256" key="11">
    <source>
        <dbReference type="ARBA" id="ARBA00030193"/>
    </source>
</evidence>
<evidence type="ECO:0000256" key="5">
    <source>
        <dbReference type="ARBA" id="ARBA00012458"/>
    </source>
</evidence>
<keyword evidence="14" id="KW-1185">Reference proteome</keyword>
<dbReference type="SUPFAM" id="SSF51717">
    <property type="entry name" value="Dihydropteroate synthetase-like"/>
    <property type="match status" value="1"/>
</dbReference>
<dbReference type="InterPro" id="IPR045031">
    <property type="entry name" value="DHP_synth-like"/>
</dbReference>
<dbReference type="KEGG" id="minf:MESINF_2315"/>
<dbReference type="FunFam" id="3.20.20.20:FF:000006">
    <property type="entry name" value="Dihydropteroate synthase"/>
    <property type="match status" value="1"/>
</dbReference>
<dbReference type="Pfam" id="PF00809">
    <property type="entry name" value="Pterin_bind"/>
    <property type="match status" value="1"/>
</dbReference>
<dbReference type="InterPro" id="IPR000489">
    <property type="entry name" value="Pterin-binding_dom"/>
</dbReference>
<evidence type="ECO:0000256" key="8">
    <source>
        <dbReference type="ARBA" id="ARBA00022723"/>
    </source>
</evidence>
<name>A0A7Z7LH16_9BACT</name>
<dbReference type="Proteomes" id="UP000250796">
    <property type="component" value="Chromosome MESINF"/>
</dbReference>
<comment type="pathway">
    <text evidence="3">Cofactor biosynthesis; tetrahydrofolate biosynthesis; 7,8-dihydrofolate from 2-amino-4-hydroxy-6-hydroxymethyl-7,8-dihydropteridine diphosphate and 4-aminobenzoate: step 1/2.</text>
</comment>
<protein>
    <recommendedName>
        <fullName evidence="6">Dihydropteroate synthase</fullName>
        <ecNumber evidence="5">2.5.1.15</ecNumber>
    </recommendedName>
    <alternativeName>
        <fullName evidence="11">Dihydropteroate pyrophosphorylase</fullName>
    </alternativeName>
</protein>
<dbReference type="NCBIfam" id="TIGR01496">
    <property type="entry name" value="DHPS"/>
    <property type="match status" value="1"/>
</dbReference>
<dbReference type="CDD" id="cd00739">
    <property type="entry name" value="DHPS"/>
    <property type="match status" value="1"/>
</dbReference>
<comment type="similarity">
    <text evidence="4">Belongs to the DHPS family.</text>
</comment>
<evidence type="ECO:0000256" key="1">
    <source>
        <dbReference type="ARBA" id="ARBA00000012"/>
    </source>
</evidence>
<dbReference type="GO" id="GO:0046654">
    <property type="term" value="P:tetrahydrofolate biosynthetic process"/>
    <property type="evidence" value="ECO:0007669"/>
    <property type="project" value="TreeGrafter"/>
</dbReference>
<dbReference type="EC" id="2.5.1.15" evidence="5"/>
<evidence type="ECO:0000256" key="3">
    <source>
        <dbReference type="ARBA" id="ARBA00004763"/>
    </source>
</evidence>
<comment type="cofactor">
    <cofactor evidence="2">
        <name>Mg(2+)</name>
        <dbReference type="ChEBI" id="CHEBI:18420"/>
    </cofactor>
</comment>
<evidence type="ECO:0000256" key="10">
    <source>
        <dbReference type="ARBA" id="ARBA00022909"/>
    </source>
</evidence>
<evidence type="ECO:0000256" key="2">
    <source>
        <dbReference type="ARBA" id="ARBA00001946"/>
    </source>
</evidence>
<dbReference type="InterPro" id="IPR011005">
    <property type="entry name" value="Dihydropteroate_synth-like_sf"/>
</dbReference>
<keyword evidence="7 13" id="KW-0808">Transferase</keyword>
<dbReference type="PANTHER" id="PTHR20941">
    <property type="entry name" value="FOLATE SYNTHESIS PROTEINS"/>
    <property type="match status" value="1"/>
</dbReference>
<dbReference type="PANTHER" id="PTHR20941:SF1">
    <property type="entry name" value="FOLIC ACID SYNTHESIS PROTEIN FOL1"/>
    <property type="match status" value="1"/>
</dbReference>
<evidence type="ECO:0000256" key="7">
    <source>
        <dbReference type="ARBA" id="ARBA00022679"/>
    </source>
</evidence>
<evidence type="ECO:0000256" key="9">
    <source>
        <dbReference type="ARBA" id="ARBA00022842"/>
    </source>
</evidence>
<keyword evidence="8" id="KW-0479">Metal-binding</keyword>
<dbReference type="GO" id="GO:0004156">
    <property type="term" value="F:dihydropteroate synthase activity"/>
    <property type="evidence" value="ECO:0007669"/>
    <property type="project" value="UniProtKB-EC"/>
</dbReference>
<evidence type="ECO:0000256" key="6">
    <source>
        <dbReference type="ARBA" id="ARBA00016919"/>
    </source>
</evidence>
<dbReference type="AlphaFoldDB" id="A0A7Z7LH16"/>
<dbReference type="Gene3D" id="3.20.20.20">
    <property type="entry name" value="Dihydropteroate synthase-like"/>
    <property type="match status" value="1"/>
</dbReference>
<keyword evidence="9" id="KW-0460">Magnesium</keyword>
<comment type="catalytic activity">
    <reaction evidence="1">
        <text>(7,8-dihydropterin-6-yl)methyl diphosphate + 4-aminobenzoate = 7,8-dihydropteroate + diphosphate</text>
        <dbReference type="Rhea" id="RHEA:19949"/>
        <dbReference type="ChEBI" id="CHEBI:17836"/>
        <dbReference type="ChEBI" id="CHEBI:17839"/>
        <dbReference type="ChEBI" id="CHEBI:33019"/>
        <dbReference type="ChEBI" id="CHEBI:72950"/>
        <dbReference type="EC" id="2.5.1.15"/>
    </reaction>
</comment>
<sequence>MTVMDFRNGRTLDLSSPVIMGIINTTPDSFYPGSRVPDTRTAVKRAMEMLDSGASIIDIGGESSRPGAEAIDWQEEVRRVVPVVRGIRELRPEAIISVDTYNRNTALQALSEGADIVNDITGLIDPAMIEVVAKNEAAVIIMHMKGTPSTMNQLTNYSDVVSQVKEQLLERCEKAVAGGVREEAIILDPGIGFAKNALQSLEILRKITDFTCLKYPVLVGHSRKSFIGYVSGLPVEERLEETLAVSTYLYLKGVKILRVHDVEEHRRIFDILKLIDKSTG</sequence>
<evidence type="ECO:0000256" key="4">
    <source>
        <dbReference type="ARBA" id="ARBA00009503"/>
    </source>
</evidence>
<dbReference type="PROSITE" id="PS00793">
    <property type="entry name" value="DHPS_2"/>
    <property type="match status" value="1"/>
</dbReference>
<reference evidence="13 14" key="1">
    <citation type="submission" date="2017-01" db="EMBL/GenBank/DDBJ databases">
        <authorList>
            <person name="Erauso G."/>
        </authorList>
    </citation>
    <scope>NUCLEOTIDE SEQUENCE [LARGE SCALE GENOMIC DNA]</scope>
    <source>
        <strain evidence="13">MESINF1</strain>
    </source>
</reference>